<proteinExistence type="predicted"/>
<sequence length="77" mass="8265">MDPGTIGKWIIISGLVLAAVGGIIWIAGKMGIPFGSLPGDISIDRPGFSFRFPLGTSILVSIILTILLNVIIWIFRK</sequence>
<name>I4C0Y2_DESTA</name>
<evidence type="ECO:0000313" key="3">
    <source>
        <dbReference type="Proteomes" id="UP000006055"/>
    </source>
</evidence>
<evidence type="ECO:0000256" key="1">
    <source>
        <dbReference type="SAM" id="Phobius"/>
    </source>
</evidence>
<dbReference type="Pfam" id="PF11146">
    <property type="entry name" value="DUF2905"/>
    <property type="match status" value="1"/>
</dbReference>
<dbReference type="KEGG" id="dti:Desti_0489"/>
<gene>
    <name evidence="2" type="ordered locus">Desti_0489</name>
</gene>
<keyword evidence="1" id="KW-1133">Transmembrane helix</keyword>
<dbReference type="Proteomes" id="UP000006055">
    <property type="component" value="Chromosome"/>
</dbReference>
<dbReference type="AlphaFoldDB" id="I4C0Y2"/>
<dbReference type="HOGENOM" id="CLU_181383_0_0_7"/>
<dbReference type="PANTHER" id="PTHR36443">
    <property type="entry name" value="BSR5223 PROTEIN"/>
    <property type="match status" value="1"/>
</dbReference>
<dbReference type="STRING" id="706587.Desti_0489"/>
<reference evidence="3" key="1">
    <citation type="submission" date="2012-06" db="EMBL/GenBank/DDBJ databases">
        <title>Complete sequence of chromosome of Desulfomonile tiedjei DSM 6799.</title>
        <authorList>
            <person name="Lucas S."/>
            <person name="Copeland A."/>
            <person name="Lapidus A."/>
            <person name="Glavina del Rio T."/>
            <person name="Dalin E."/>
            <person name="Tice H."/>
            <person name="Bruce D."/>
            <person name="Goodwin L."/>
            <person name="Pitluck S."/>
            <person name="Peters L."/>
            <person name="Ovchinnikova G."/>
            <person name="Zeytun A."/>
            <person name="Lu M."/>
            <person name="Kyrpides N."/>
            <person name="Mavromatis K."/>
            <person name="Ivanova N."/>
            <person name="Brettin T."/>
            <person name="Detter J.C."/>
            <person name="Han C."/>
            <person name="Larimer F."/>
            <person name="Land M."/>
            <person name="Hauser L."/>
            <person name="Markowitz V."/>
            <person name="Cheng J.-F."/>
            <person name="Hugenholtz P."/>
            <person name="Woyke T."/>
            <person name="Wu D."/>
            <person name="Spring S."/>
            <person name="Schroeder M."/>
            <person name="Brambilla E."/>
            <person name="Klenk H.-P."/>
            <person name="Eisen J.A."/>
        </authorList>
    </citation>
    <scope>NUCLEOTIDE SEQUENCE [LARGE SCALE GENOMIC DNA]</scope>
    <source>
        <strain evidence="3">ATCC 49306 / DSM 6799 / DCB-1</strain>
    </source>
</reference>
<evidence type="ECO:0000313" key="2">
    <source>
        <dbReference type="EMBL" id="AFM23223.1"/>
    </source>
</evidence>
<protein>
    <recommendedName>
        <fullName evidence="4">DUF2905 domain-containing protein</fullName>
    </recommendedName>
</protein>
<dbReference type="PANTHER" id="PTHR36443:SF1">
    <property type="entry name" value="BSR5223 PROTEIN"/>
    <property type="match status" value="1"/>
</dbReference>
<accession>I4C0Y2</accession>
<feature type="transmembrane region" description="Helical" evidence="1">
    <location>
        <begin position="9"/>
        <end position="32"/>
    </location>
</feature>
<dbReference type="InterPro" id="IPR021320">
    <property type="entry name" value="DUF2905"/>
</dbReference>
<feature type="transmembrane region" description="Helical" evidence="1">
    <location>
        <begin position="52"/>
        <end position="75"/>
    </location>
</feature>
<dbReference type="EMBL" id="CP003360">
    <property type="protein sequence ID" value="AFM23223.1"/>
    <property type="molecule type" value="Genomic_DNA"/>
</dbReference>
<dbReference type="RefSeq" id="WP_014808382.1">
    <property type="nucleotide sequence ID" value="NC_018025.1"/>
</dbReference>
<keyword evidence="1" id="KW-0812">Transmembrane</keyword>
<keyword evidence="1" id="KW-0472">Membrane</keyword>
<keyword evidence="3" id="KW-1185">Reference proteome</keyword>
<organism evidence="2 3">
    <name type="scientific">Desulfomonile tiedjei (strain ATCC 49306 / DSM 6799 / DCB-1)</name>
    <dbReference type="NCBI Taxonomy" id="706587"/>
    <lineage>
        <taxon>Bacteria</taxon>
        <taxon>Pseudomonadati</taxon>
        <taxon>Thermodesulfobacteriota</taxon>
        <taxon>Desulfomonilia</taxon>
        <taxon>Desulfomonilales</taxon>
        <taxon>Desulfomonilaceae</taxon>
        <taxon>Desulfomonile</taxon>
    </lineage>
</organism>
<evidence type="ECO:0008006" key="4">
    <source>
        <dbReference type="Google" id="ProtNLM"/>
    </source>
</evidence>
<dbReference type="OrthoDB" id="9811610at2"/>